<evidence type="ECO:0000313" key="2">
    <source>
        <dbReference type="EMBL" id="PSB50146.1"/>
    </source>
</evidence>
<evidence type="ECO:0000313" key="3">
    <source>
        <dbReference type="Proteomes" id="UP000238937"/>
    </source>
</evidence>
<reference evidence="2 3" key="1">
    <citation type="submission" date="2018-03" db="EMBL/GenBank/DDBJ databases">
        <title>The ancient ancestry and fast evolution of plastids.</title>
        <authorList>
            <person name="Moore K.R."/>
            <person name="Magnabosco C."/>
            <person name="Momper L."/>
            <person name="Gold D.A."/>
            <person name="Bosak T."/>
            <person name="Fournier G.P."/>
        </authorList>
    </citation>
    <scope>NUCLEOTIDE SEQUENCE [LARGE SCALE GENOMIC DNA]</scope>
    <source>
        <strain evidence="2 3">CCALA 037</strain>
    </source>
</reference>
<dbReference type="EMBL" id="PVWO01000411">
    <property type="protein sequence ID" value="PSB50146.1"/>
    <property type="molecule type" value="Genomic_DNA"/>
</dbReference>
<gene>
    <name evidence="2" type="ORF">C7B77_23110</name>
</gene>
<keyword evidence="1" id="KW-0812">Transmembrane</keyword>
<evidence type="ECO:0000256" key="1">
    <source>
        <dbReference type="SAM" id="Phobius"/>
    </source>
</evidence>
<keyword evidence="1" id="KW-1133">Transmembrane helix</keyword>
<comment type="caution">
    <text evidence="2">The sequence shown here is derived from an EMBL/GenBank/DDBJ whole genome shotgun (WGS) entry which is preliminary data.</text>
</comment>
<dbReference type="RefSeq" id="WP_106310462.1">
    <property type="nucleotide sequence ID" value="NZ_PVWO01000411.1"/>
</dbReference>
<protein>
    <submittedName>
        <fullName evidence="2">Uncharacterized protein</fullName>
    </submittedName>
</protein>
<dbReference type="AlphaFoldDB" id="A0A2T1FYZ4"/>
<proteinExistence type="predicted"/>
<feature type="transmembrane region" description="Helical" evidence="1">
    <location>
        <begin position="45"/>
        <end position="69"/>
    </location>
</feature>
<organism evidence="2 3">
    <name type="scientific">Chamaesiphon polymorphus CCALA 037</name>
    <dbReference type="NCBI Taxonomy" id="2107692"/>
    <lineage>
        <taxon>Bacteria</taxon>
        <taxon>Bacillati</taxon>
        <taxon>Cyanobacteriota</taxon>
        <taxon>Cyanophyceae</taxon>
        <taxon>Gomontiellales</taxon>
        <taxon>Chamaesiphonaceae</taxon>
        <taxon>Chamaesiphon</taxon>
    </lineage>
</organism>
<keyword evidence="3" id="KW-1185">Reference proteome</keyword>
<feature type="transmembrane region" description="Helical" evidence="1">
    <location>
        <begin position="81"/>
        <end position="103"/>
    </location>
</feature>
<sequence length="336" mass="38608">MTHGNTRSNRHPYVYESVKLSETELVLQPACSRARVMRKAWLSMLLFEIVILPLMMLATFGVNIIVFASLKSIMPVFENTLLTHICILLPWVILAAAMVFLTWRMVWESGYTTFIFDRLQQQLIINTANLVGGKLVQIVPFDRIEDAQFEEYIDDGVMHINIFLLIPKKPPKIATDRQHRFNLSSMNTDDYPSVDSITTKQEHQRLLLQVRSILGLSIEAISQQISQHRTIPTEAEIQQEKERASVAARESLVELTKTIFSSKQQKQERLKVLRELTLQSPEDPKIWEELGLLLAMQKNPSISEIIAAYRQAEALYLDREDTENAIKIAKIIHNLN</sequence>
<keyword evidence="1" id="KW-0472">Membrane</keyword>
<dbReference type="Proteomes" id="UP000238937">
    <property type="component" value="Unassembled WGS sequence"/>
</dbReference>
<accession>A0A2T1FYZ4</accession>
<name>A0A2T1FYZ4_9CYAN</name>